<dbReference type="RefSeq" id="WP_133553163.1">
    <property type="nucleotide sequence ID" value="NZ_SNYF01000005.1"/>
</dbReference>
<feature type="transmembrane region" description="Helical" evidence="1">
    <location>
        <begin position="118"/>
        <end position="136"/>
    </location>
</feature>
<keyword evidence="1" id="KW-0812">Transmembrane</keyword>
<evidence type="ECO:0000256" key="1">
    <source>
        <dbReference type="SAM" id="Phobius"/>
    </source>
</evidence>
<dbReference type="Proteomes" id="UP000294535">
    <property type="component" value="Unassembled WGS sequence"/>
</dbReference>
<keyword evidence="1" id="KW-1133">Transmembrane helix</keyword>
<keyword evidence="3" id="KW-1185">Reference proteome</keyword>
<gene>
    <name evidence="2" type="ORF">DFQ04_0947</name>
</gene>
<evidence type="ECO:0000313" key="3">
    <source>
        <dbReference type="Proteomes" id="UP000294535"/>
    </source>
</evidence>
<comment type="caution">
    <text evidence="2">The sequence shown here is derived from an EMBL/GenBank/DDBJ whole genome shotgun (WGS) entry which is preliminary data.</text>
</comment>
<organism evidence="2 3">
    <name type="scientific">Algoriphagus boseongensis</name>
    <dbReference type="NCBI Taxonomy" id="1442587"/>
    <lineage>
        <taxon>Bacteria</taxon>
        <taxon>Pseudomonadati</taxon>
        <taxon>Bacteroidota</taxon>
        <taxon>Cytophagia</taxon>
        <taxon>Cytophagales</taxon>
        <taxon>Cyclobacteriaceae</taxon>
        <taxon>Algoriphagus</taxon>
    </lineage>
</organism>
<dbReference type="EMBL" id="SNYF01000005">
    <property type="protein sequence ID" value="TDQ19130.1"/>
    <property type="molecule type" value="Genomic_DNA"/>
</dbReference>
<reference evidence="2 3" key="1">
    <citation type="submission" date="2019-03" db="EMBL/GenBank/DDBJ databases">
        <title>Genomic Encyclopedia of Type Strains, Phase III (KMG-III): the genomes of soil and plant-associated and newly described type strains.</title>
        <authorList>
            <person name="Whitman W."/>
        </authorList>
    </citation>
    <scope>NUCLEOTIDE SEQUENCE [LARGE SCALE GENOMIC DNA]</scope>
    <source>
        <strain evidence="2 3">CECT 8446</strain>
    </source>
</reference>
<feature type="transmembrane region" description="Helical" evidence="1">
    <location>
        <begin position="92"/>
        <end position="112"/>
    </location>
</feature>
<accession>A0A4R6T7X1</accession>
<dbReference type="OrthoDB" id="769130at2"/>
<dbReference type="AlphaFoldDB" id="A0A4R6T7X1"/>
<sequence>MKISQFPESFLSKLGQKTLKEVEKLNQLISAANQHDVREDLVAKWNGKFEELRSISAEDKALSKQVNSTFSAFLKDLNTQAGLYSPQHFQTLWMGIGMAAFGIPFGVAFSAILKNFAFIGIGIPIGLSLGIAIGAAKDNQIKKEGKLLDFK</sequence>
<name>A0A4R6T7X1_9BACT</name>
<protein>
    <submittedName>
        <fullName evidence="2">Uncharacterized protein</fullName>
    </submittedName>
</protein>
<keyword evidence="1" id="KW-0472">Membrane</keyword>
<proteinExistence type="predicted"/>
<evidence type="ECO:0000313" key="2">
    <source>
        <dbReference type="EMBL" id="TDQ19130.1"/>
    </source>
</evidence>